<dbReference type="EMBL" id="JJRY01000007">
    <property type="protein sequence ID" value="KEF38632.1"/>
    <property type="molecule type" value="Genomic_DNA"/>
</dbReference>
<proteinExistence type="predicted"/>
<dbReference type="PANTHER" id="PTHR13633:SF3">
    <property type="entry name" value="MITOCHONDRIAL TRANSCRIPTION RESCUE FACTOR 1"/>
    <property type="match status" value="1"/>
</dbReference>
<sequence>MSIYQHFRKEEHAFIDQIIEWREQVANEYTYKLLDFYDPREIDIVQSIIGSKEEVKCAFWGGYEQAERKRAILYPEYYEVQNDDFDIVAFSINFPSKFVTLDHRKVLGSTMGLGLKRSKFGDIIIDKEVVQIIIASQVAEYVRLHFNQVGKTNVTLEQIGCEKIIPTNEEWHEHTYTVSSMRLDVILAEVFNLSRTKVLPYIQNQMVKVNWKVTDDPSFLCHQGDTLSMRMFGRCKIKRIEGQTKKEKWRIVVAKAK</sequence>
<dbReference type="Proteomes" id="UP000027936">
    <property type="component" value="Unassembled WGS sequence"/>
</dbReference>
<dbReference type="SUPFAM" id="SSF55174">
    <property type="entry name" value="Alpha-L RNA-binding motif"/>
    <property type="match status" value="1"/>
</dbReference>
<dbReference type="InterPro" id="IPR040591">
    <property type="entry name" value="RqcP2_RBD"/>
</dbReference>
<dbReference type="PROSITE" id="PS50889">
    <property type="entry name" value="S4"/>
    <property type="match status" value="1"/>
</dbReference>
<dbReference type="Pfam" id="PF21278">
    <property type="entry name" value="YlmH_1st"/>
    <property type="match status" value="1"/>
</dbReference>
<accession>A0A072NN30</accession>
<comment type="caution">
    <text evidence="3">The sequence shown here is derived from an EMBL/GenBank/DDBJ whole genome shotgun (WGS) entry which is preliminary data.</text>
</comment>
<dbReference type="AlphaFoldDB" id="A0A072NN30"/>
<gene>
    <name evidence="3" type="ORF">M670_02260</name>
</gene>
<keyword evidence="1" id="KW-0694">RNA-binding</keyword>
<dbReference type="Gene3D" id="3.30.1370.160">
    <property type="match status" value="1"/>
</dbReference>
<name>A0A072NN30_SCHAZ</name>
<dbReference type="InterPro" id="IPR012677">
    <property type="entry name" value="Nucleotide-bd_a/b_plait_sf"/>
</dbReference>
<evidence type="ECO:0000313" key="3">
    <source>
        <dbReference type="EMBL" id="KEF38632.1"/>
    </source>
</evidence>
<evidence type="ECO:0000313" key="4">
    <source>
        <dbReference type="Proteomes" id="UP000027936"/>
    </source>
</evidence>
<evidence type="ECO:0000256" key="1">
    <source>
        <dbReference type="PROSITE-ProRule" id="PRU00182"/>
    </source>
</evidence>
<dbReference type="InterPro" id="IPR036986">
    <property type="entry name" value="S4_RNA-bd_sf"/>
</dbReference>
<dbReference type="Pfam" id="PF17774">
    <property type="entry name" value="YlmH_RBD"/>
    <property type="match status" value="1"/>
</dbReference>
<organism evidence="3 4">
    <name type="scientific">Schinkia azotoformans MEV2011</name>
    <dbReference type="NCBI Taxonomy" id="1348973"/>
    <lineage>
        <taxon>Bacteria</taxon>
        <taxon>Bacillati</taxon>
        <taxon>Bacillota</taxon>
        <taxon>Bacilli</taxon>
        <taxon>Bacillales</taxon>
        <taxon>Bacillaceae</taxon>
        <taxon>Calidifontibacillus/Schinkia group</taxon>
        <taxon>Schinkia</taxon>
    </lineage>
</organism>
<reference evidence="3 4" key="1">
    <citation type="submission" date="2014-04" db="EMBL/GenBank/DDBJ databases">
        <title>Draft genome sequence of Bacillus azotoformans MEV2011, a (co-) denitrifying strain unable to grow in the presence of oxygen.</title>
        <authorList>
            <person name="Nielsen M."/>
            <person name="Schreiber L."/>
            <person name="Finster K."/>
            <person name="Schramm A."/>
        </authorList>
    </citation>
    <scope>NUCLEOTIDE SEQUENCE [LARGE SCALE GENOMIC DNA]</scope>
    <source>
        <strain evidence="3 4">MEV2011</strain>
    </source>
</reference>
<dbReference type="GO" id="GO:0003723">
    <property type="term" value="F:RNA binding"/>
    <property type="evidence" value="ECO:0007669"/>
    <property type="project" value="UniProtKB-KW"/>
</dbReference>
<dbReference type="OrthoDB" id="9812787at2"/>
<protein>
    <recommendedName>
        <fullName evidence="2">RNA-binding S4 domain-containing protein</fullName>
    </recommendedName>
</protein>
<feature type="domain" description="RNA-binding S4" evidence="2">
    <location>
        <begin position="181"/>
        <end position="238"/>
    </location>
</feature>
<dbReference type="Pfam" id="PF01479">
    <property type="entry name" value="S4"/>
    <property type="match status" value="1"/>
</dbReference>
<dbReference type="Gene3D" id="3.30.70.330">
    <property type="match status" value="1"/>
</dbReference>
<dbReference type="PANTHER" id="PTHR13633">
    <property type="entry name" value="MITOCHONDRIAL TRANSCRIPTION RESCUE FACTOR 1"/>
    <property type="match status" value="1"/>
</dbReference>
<dbReference type="InterPro" id="IPR048443">
    <property type="entry name" value="RqcP2_N"/>
</dbReference>
<dbReference type="CDD" id="cd00165">
    <property type="entry name" value="S4"/>
    <property type="match status" value="1"/>
</dbReference>
<evidence type="ECO:0000259" key="2">
    <source>
        <dbReference type="SMART" id="SM00363"/>
    </source>
</evidence>
<dbReference type="PATRIC" id="fig|1348973.3.peg.2197"/>
<dbReference type="RefSeq" id="WP_035195656.1">
    <property type="nucleotide sequence ID" value="NZ_JJRY01000007.1"/>
</dbReference>
<dbReference type="Gene3D" id="3.10.290.10">
    <property type="entry name" value="RNA-binding S4 domain"/>
    <property type="match status" value="1"/>
</dbReference>
<dbReference type="InterPro" id="IPR002942">
    <property type="entry name" value="S4_RNA-bd"/>
</dbReference>
<dbReference type="SMART" id="SM00363">
    <property type="entry name" value="S4"/>
    <property type="match status" value="1"/>
</dbReference>